<dbReference type="RefSeq" id="WP_289454241.1">
    <property type="nucleotide sequence ID" value="NZ_JAUCGQ010000001.1"/>
</dbReference>
<dbReference type="EMBL" id="JAUCGQ010000001">
    <property type="protein sequence ID" value="MDM7854470.1"/>
    <property type="molecule type" value="Genomic_DNA"/>
</dbReference>
<protein>
    <submittedName>
        <fullName evidence="1">Pilus assembly protein FlpE</fullName>
    </submittedName>
</protein>
<keyword evidence="2" id="KW-1185">Reference proteome</keyword>
<gene>
    <name evidence="1" type="ORF">QRT04_05955</name>
</gene>
<accession>A0ABT7SE56</accession>
<proteinExistence type="predicted"/>
<sequence>MLAARLARDDATVLVDLDHGAGGIDLLLGLEDVPGVRWPDLAGARGDVPGDDLVAALPRWGRCAVLAAGRSAREQDPDVVTDVLRALGAVAGSVVADLGRGAAARVDPDVVVLVVPRDVRGVACGIAARDEWEARGREVVVVARGPAPGGMSAGELAQAMGVRVSASLPEVRGTAADVERVGLVVRRPLARVADRLLRHVGVTA</sequence>
<evidence type="ECO:0000313" key="1">
    <source>
        <dbReference type="EMBL" id="MDM7854470.1"/>
    </source>
</evidence>
<dbReference type="Gene3D" id="3.40.50.300">
    <property type="entry name" value="P-loop containing nucleotide triphosphate hydrolases"/>
    <property type="match status" value="1"/>
</dbReference>
<reference evidence="1 2" key="1">
    <citation type="submission" date="2023-06" db="EMBL/GenBank/DDBJ databases">
        <title>Cellulomonas sp. MW4 Whole genome sequence.</title>
        <authorList>
            <person name="Park S."/>
        </authorList>
    </citation>
    <scope>NUCLEOTIDE SEQUENCE [LARGE SCALE GENOMIC DNA]</scope>
    <source>
        <strain evidence="1 2">MW4</strain>
    </source>
</reference>
<name>A0ABT7SE56_9CELL</name>
<evidence type="ECO:0000313" key="2">
    <source>
        <dbReference type="Proteomes" id="UP001529338"/>
    </source>
</evidence>
<dbReference type="Proteomes" id="UP001529338">
    <property type="component" value="Unassembled WGS sequence"/>
</dbReference>
<organism evidence="1 2">
    <name type="scientific">Cellulomonas alba</name>
    <dbReference type="NCBI Taxonomy" id="3053467"/>
    <lineage>
        <taxon>Bacteria</taxon>
        <taxon>Bacillati</taxon>
        <taxon>Actinomycetota</taxon>
        <taxon>Actinomycetes</taxon>
        <taxon>Micrococcales</taxon>
        <taxon>Cellulomonadaceae</taxon>
        <taxon>Cellulomonas</taxon>
    </lineage>
</organism>
<comment type="caution">
    <text evidence="1">The sequence shown here is derived from an EMBL/GenBank/DDBJ whole genome shotgun (WGS) entry which is preliminary data.</text>
</comment>
<dbReference type="InterPro" id="IPR027417">
    <property type="entry name" value="P-loop_NTPase"/>
</dbReference>